<name>A0ABT0ZX35_9PSEU</name>
<reference evidence="1" key="1">
    <citation type="submission" date="2021-04" db="EMBL/GenBank/DDBJ databases">
        <title>Pseudonocardia sp. nov., isolated from sandy soil of mangrove forest.</title>
        <authorList>
            <person name="Zan Z."/>
            <person name="Huang R."/>
            <person name="Liu W."/>
        </authorList>
    </citation>
    <scope>NUCLEOTIDE SEQUENCE</scope>
    <source>
        <strain evidence="1">S2-4</strain>
    </source>
</reference>
<evidence type="ECO:0000313" key="2">
    <source>
        <dbReference type="Proteomes" id="UP001165283"/>
    </source>
</evidence>
<comment type="caution">
    <text evidence="1">The sequence shown here is derived from an EMBL/GenBank/DDBJ whole genome shotgun (WGS) entry which is preliminary data.</text>
</comment>
<proteinExistence type="predicted"/>
<sequence>MPTLVTAFSLALAPAIAGLVLVLFPAAPDGRAPEKPLIQVVPRPAVAGTGTAVPLAPLPDSPATPAPR</sequence>
<dbReference type="Proteomes" id="UP001165283">
    <property type="component" value="Unassembled WGS sequence"/>
</dbReference>
<evidence type="ECO:0000313" key="1">
    <source>
        <dbReference type="EMBL" id="MCO1655276.1"/>
    </source>
</evidence>
<accession>A0ABT0ZX35</accession>
<gene>
    <name evidence="1" type="ORF">KDL28_09435</name>
</gene>
<protein>
    <submittedName>
        <fullName evidence="1">Uncharacterized protein</fullName>
    </submittedName>
</protein>
<keyword evidence="2" id="KW-1185">Reference proteome</keyword>
<dbReference type="EMBL" id="JAGSOV010000020">
    <property type="protein sequence ID" value="MCO1655276.1"/>
    <property type="molecule type" value="Genomic_DNA"/>
</dbReference>
<organism evidence="1 2">
    <name type="scientific">Pseudonocardia humida</name>
    <dbReference type="NCBI Taxonomy" id="2800819"/>
    <lineage>
        <taxon>Bacteria</taxon>
        <taxon>Bacillati</taxon>
        <taxon>Actinomycetota</taxon>
        <taxon>Actinomycetes</taxon>
        <taxon>Pseudonocardiales</taxon>
        <taxon>Pseudonocardiaceae</taxon>
        <taxon>Pseudonocardia</taxon>
    </lineage>
</organism>